<dbReference type="EMBL" id="MU006311">
    <property type="protein sequence ID" value="KAF2849566.1"/>
    <property type="molecule type" value="Genomic_DNA"/>
</dbReference>
<evidence type="ECO:0000313" key="1">
    <source>
        <dbReference type="EMBL" id="KAF2849566.1"/>
    </source>
</evidence>
<dbReference type="AlphaFoldDB" id="A0A6A7B219"/>
<keyword evidence="2" id="KW-1185">Reference proteome</keyword>
<evidence type="ECO:0000313" key="2">
    <source>
        <dbReference type="Proteomes" id="UP000799423"/>
    </source>
</evidence>
<organism evidence="1 2">
    <name type="scientific">Plenodomus tracheiphilus IPT5</name>
    <dbReference type="NCBI Taxonomy" id="1408161"/>
    <lineage>
        <taxon>Eukaryota</taxon>
        <taxon>Fungi</taxon>
        <taxon>Dikarya</taxon>
        <taxon>Ascomycota</taxon>
        <taxon>Pezizomycotina</taxon>
        <taxon>Dothideomycetes</taxon>
        <taxon>Pleosporomycetidae</taxon>
        <taxon>Pleosporales</taxon>
        <taxon>Pleosporineae</taxon>
        <taxon>Leptosphaeriaceae</taxon>
        <taxon>Plenodomus</taxon>
    </lineage>
</organism>
<accession>A0A6A7B219</accession>
<name>A0A6A7B219_9PLEO</name>
<proteinExistence type="predicted"/>
<dbReference type="PANTHER" id="PTHR35394">
    <property type="entry name" value="DUF3176 DOMAIN-CONTAINING PROTEIN"/>
    <property type="match status" value="1"/>
</dbReference>
<reference evidence="1" key="1">
    <citation type="submission" date="2020-01" db="EMBL/GenBank/DDBJ databases">
        <authorList>
            <consortium name="DOE Joint Genome Institute"/>
            <person name="Haridas S."/>
            <person name="Albert R."/>
            <person name="Binder M."/>
            <person name="Bloem J."/>
            <person name="Labutti K."/>
            <person name="Salamov A."/>
            <person name="Andreopoulos B."/>
            <person name="Baker S.E."/>
            <person name="Barry K."/>
            <person name="Bills G."/>
            <person name="Bluhm B.H."/>
            <person name="Cannon C."/>
            <person name="Castanera R."/>
            <person name="Culley D.E."/>
            <person name="Daum C."/>
            <person name="Ezra D."/>
            <person name="Gonzalez J.B."/>
            <person name="Henrissat B."/>
            <person name="Kuo A."/>
            <person name="Liang C."/>
            <person name="Lipzen A."/>
            <person name="Lutzoni F."/>
            <person name="Magnuson J."/>
            <person name="Mondo S."/>
            <person name="Nolan M."/>
            <person name="Ohm R."/>
            <person name="Pangilinan J."/>
            <person name="Park H.-J."/>
            <person name="Ramirez L."/>
            <person name="Alfaro M."/>
            <person name="Sun H."/>
            <person name="Tritt A."/>
            <person name="Yoshinaga Y."/>
            <person name="Zwiers L.-H."/>
            <person name="Turgeon B.G."/>
            <person name="Goodwin S.B."/>
            <person name="Spatafora J.W."/>
            <person name="Crous P.W."/>
            <person name="Grigoriev I.V."/>
        </authorList>
    </citation>
    <scope>NUCLEOTIDE SEQUENCE</scope>
    <source>
        <strain evidence="1">IPT5</strain>
    </source>
</reference>
<sequence>MSDRNDFVTIYLHLGGESAGSPQRNVSLMVTGSLVVLSTGLSSLDPSSLLSARMIYRPSTDTKNYSAISCSISPVVNTYVQRDMISPPPDDAKYYPSNSQLARPYETAPVLPVIVKNITAEDAMTWFNPEDCVYSLSADSVDRISLYFIDMFEEKELQWSGGFMNNRGNIYLRQIFQEGNITFTTIDNVFESMATSMSAIIRTHGIEASSGQLKMMWYNSTCIRIKWPWITSPAVLIWLTMSFLVDIGIESRGIESDRLWKSSVLATSFRKWTTG</sequence>
<protein>
    <submittedName>
        <fullName evidence="1">Uncharacterized protein</fullName>
    </submittedName>
</protein>
<dbReference type="Proteomes" id="UP000799423">
    <property type="component" value="Unassembled WGS sequence"/>
</dbReference>
<dbReference type="PANTHER" id="PTHR35394:SF6">
    <property type="entry name" value="DUF3176 DOMAIN-CONTAINING PROTEIN"/>
    <property type="match status" value="1"/>
</dbReference>
<gene>
    <name evidence="1" type="ORF">T440DRAFT_533726</name>
</gene>
<dbReference type="OrthoDB" id="5376804at2759"/>